<keyword evidence="6" id="KW-1185">Reference proteome</keyword>
<sequence length="235" mass="27703">MRFFIMTVLCLVIFNCEDKQSQKKTPTQAIDSTQIKKESKALKTDTIPEDNQKEFLLNKDNAMEFFLEYDKRHKENKVRIVTDYGNIDILLFNETKFHRSNFIYLAKKGYFNDTQFYRVIENYIIQGGSTDNREVMRKRRYIGKYLLPTDTKRGFHHDRGVISMPSSDIENPYKLASPYEFFIMLRDVHELDGDYTIFGKVTSGLDVADKIANVDTDDSDWPLKNVYIRRVEILD</sequence>
<dbReference type="OrthoDB" id="9807797at2"/>
<proteinExistence type="inferred from homology"/>
<dbReference type="EC" id="5.2.1.8" evidence="3"/>
<evidence type="ECO:0000313" key="6">
    <source>
        <dbReference type="Proteomes" id="UP000321938"/>
    </source>
</evidence>
<dbReference type="PANTHER" id="PTHR45625:SF4">
    <property type="entry name" value="PEPTIDYLPROLYL ISOMERASE DOMAIN AND WD REPEAT-CONTAINING PROTEIN 1"/>
    <property type="match status" value="1"/>
</dbReference>
<evidence type="ECO:0000259" key="4">
    <source>
        <dbReference type="PROSITE" id="PS50072"/>
    </source>
</evidence>
<dbReference type="InterPro" id="IPR029000">
    <property type="entry name" value="Cyclophilin-like_dom_sf"/>
</dbReference>
<evidence type="ECO:0000256" key="1">
    <source>
        <dbReference type="ARBA" id="ARBA00023110"/>
    </source>
</evidence>
<feature type="domain" description="PPIase cyclophilin-type" evidence="4">
    <location>
        <begin position="85"/>
        <end position="233"/>
    </location>
</feature>
<dbReference type="PRINTS" id="PR00153">
    <property type="entry name" value="CSAPPISMRASE"/>
</dbReference>
<dbReference type="Pfam" id="PF00160">
    <property type="entry name" value="Pro_isomerase"/>
    <property type="match status" value="1"/>
</dbReference>
<dbReference type="PANTHER" id="PTHR45625">
    <property type="entry name" value="PEPTIDYL-PROLYL CIS-TRANS ISOMERASE-RELATED"/>
    <property type="match status" value="1"/>
</dbReference>
<name>A0A5C7BAH4_9FLAO</name>
<dbReference type="RefSeq" id="WP_028872577.1">
    <property type="nucleotide sequence ID" value="NZ_VOSB01000002.1"/>
</dbReference>
<comment type="function">
    <text evidence="3">PPIases accelerate the folding of proteins. It catalyzes the cis-trans isomerization of proline imidic peptide bonds in oligopeptides.</text>
</comment>
<dbReference type="Gene3D" id="2.40.100.10">
    <property type="entry name" value="Cyclophilin-like"/>
    <property type="match status" value="1"/>
</dbReference>
<dbReference type="InterPro" id="IPR044666">
    <property type="entry name" value="Cyclophilin_A-like"/>
</dbReference>
<comment type="similarity">
    <text evidence="3">Belongs to the cyclophilin-type PPIase family.</text>
</comment>
<accession>A0A5C7BAH4</accession>
<comment type="caution">
    <text evidence="5">The sequence shown here is derived from an EMBL/GenBank/DDBJ whole genome shotgun (WGS) entry which is preliminary data.</text>
</comment>
<reference evidence="5 6" key="1">
    <citation type="submission" date="2019-08" db="EMBL/GenBank/DDBJ databases">
        <title>Genome of Psychroserpens burtonensis ACAM 167.</title>
        <authorList>
            <person name="Bowman J.P."/>
        </authorList>
    </citation>
    <scope>NUCLEOTIDE SEQUENCE [LARGE SCALE GENOMIC DNA]</scope>
    <source>
        <strain evidence="5 6">ACAM 167</strain>
    </source>
</reference>
<organism evidence="5 6">
    <name type="scientific">Psychroserpens burtonensis</name>
    <dbReference type="NCBI Taxonomy" id="49278"/>
    <lineage>
        <taxon>Bacteria</taxon>
        <taxon>Pseudomonadati</taxon>
        <taxon>Bacteroidota</taxon>
        <taxon>Flavobacteriia</taxon>
        <taxon>Flavobacteriales</taxon>
        <taxon>Flavobacteriaceae</taxon>
        <taxon>Psychroserpens</taxon>
    </lineage>
</organism>
<dbReference type="Proteomes" id="UP000321938">
    <property type="component" value="Unassembled WGS sequence"/>
</dbReference>
<dbReference type="InterPro" id="IPR002130">
    <property type="entry name" value="Cyclophilin-type_PPIase_dom"/>
</dbReference>
<evidence type="ECO:0000256" key="2">
    <source>
        <dbReference type="ARBA" id="ARBA00023235"/>
    </source>
</evidence>
<evidence type="ECO:0000256" key="3">
    <source>
        <dbReference type="RuleBase" id="RU363019"/>
    </source>
</evidence>
<keyword evidence="2 3" id="KW-0413">Isomerase</keyword>
<dbReference type="PROSITE" id="PS50072">
    <property type="entry name" value="CSA_PPIASE_2"/>
    <property type="match status" value="1"/>
</dbReference>
<dbReference type="EMBL" id="VOSB01000002">
    <property type="protein sequence ID" value="TXE19912.1"/>
    <property type="molecule type" value="Genomic_DNA"/>
</dbReference>
<keyword evidence="1 3" id="KW-0697">Rotamase</keyword>
<comment type="catalytic activity">
    <reaction evidence="3">
        <text>[protein]-peptidylproline (omega=180) = [protein]-peptidylproline (omega=0)</text>
        <dbReference type="Rhea" id="RHEA:16237"/>
        <dbReference type="Rhea" id="RHEA-COMP:10747"/>
        <dbReference type="Rhea" id="RHEA-COMP:10748"/>
        <dbReference type="ChEBI" id="CHEBI:83833"/>
        <dbReference type="ChEBI" id="CHEBI:83834"/>
        <dbReference type="EC" id="5.2.1.8"/>
    </reaction>
</comment>
<protein>
    <recommendedName>
        <fullName evidence="3">Peptidyl-prolyl cis-trans isomerase</fullName>
        <shortName evidence="3">PPIase</shortName>
        <ecNumber evidence="3">5.2.1.8</ecNumber>
    </recommendedName>
</protein>
<dbReference type="AlphaFoldDB" id="A0A5C7BAH4"/>
<dbReference type="CDD" id="cd00317">
    <property type="entry name" value="cyclophilin"/>
    <property type="match status" value="1"/>
</dbReference>
<evidence type="ECO:0000313" key="5">
    <source>
        <dbReference type="EMBL" id="TXE19912.1"/>
    </source>
</evidence>
<dbReference type="SUPFAM" id="SSF50891">
    <property type="entry name" value="Cyclophilin-like"/>
    <property type="match status" value="1"/>
</dbReference>
<dbReference type="STRING" id="1123037.GCA_000425305_02854"/>
<dbReference type="GO" id="GO:0003755">
    <property type="term" value="F:peptidyl-prolyl cis-trans isomerase activity"/>
    <property type="evidence" value="ECO:0007669"/>
    <property type="project" value="UniProtKB-UniRule"/>
</dbReference>
<gene>
    <name evidence="5" type="ORF">ES692_01235</name>
</gene>